<name>X6NSU7_RETFI</name>
<reference evidence="2 3" key="1">
    <citation type="journal article" date="2013" name="Curr. Biol.">
        <title>The Genome of the Foraminiferan Reticulomyxa filosa.</title>
        <authorList>
            <person name="Glockner G."/>
            <person name="Hulsmann N."/>
            <person name="Schleicher M."/>
            <person name="Noegel A.A."/>
            <person name="Eichinger L."/>
            <person name="Gallinger C."/>
            <person name="Pawlowski J."/>
            <person name="Sierra R."/>
            <person name="Euteneuer U."/>
            <person name="Pillet L."/>
            <person name="Moustafa A."/>
            <person name="Platzer M."/>
            <person name="Groth M."/>
            <person name="Szafranski K."/>
            <person name="Schliwa M."/>
        </authorList>
    </citation>
    <scope>NUCLEOTIDE SEQUENCE [LARGE SCALE GENOMIC DNA]</scope>
</reference>
<comment type="caution">
    <text evidence="2">The sequence shown here is derived from an EMBL/GenBank/DDBJ whole genome shotgun (WGS) entry which is preliminary data.</text>
</comment>
<evidence type="ECO:0000256" key="1">
    <source>
        <dbReference type="SAM" id="MobiDB-lite"/>
    </source>
</evidence>
<dbReference type="EMBL" id="ASPP01006098">
    <property type="protein sequence ID" value="ETO29360.1"/>
    <property type="molecule type" value="Genomic_DNA"/>
</dbReference>
<proteinExistence type="predicted"/>
<evidence type="ECO:0000313" key="2">
    <source>
        <dbReference type="EMBL" id="ETO29360.1"/>
    </source>
</evidence>
<dbReference type="AlphaFoldDB" id="X6NSU7"/>
<sequence length="228" mass="23265">MVVENQQSLQMPATVPHAVPARQQPLSSTSFVPSHGRQPPVTATQVVQPVVPLPSSYGVASQHRPPVVGGPPQNVPEVQKPPVVAQSVAKVPTSATIVAATTATATSVSKTSASATAHQSAADVSGKANVAQEQASAKKAAAAPTAAAPTMSAAPSKPWTQFTGPGKKDPILAIWATVRQVNSGHIFRLAVSSNSAKQPLASPKLIDLVLEGIRTPAVARSEKGDAVN</sequence>
<keyword evidence="3" id="KW-1185">Reference proteome</keyword>
<feature type="region of interest" description="Disordered" evidence="1">
    <location>
        <begin position="141"/>
        <end position="164"/>
    </location>
</feature>
<accession>X6NSU7</accession>
<dbReference type="Proteomes" id="UP000023152">
    <property type="component" value="Unassembled WGS sequence"/>
</dbReference>
<gene>
    <name evidence="2" type="ORF">RFI_07757</name>
</gene>
<organism evidence="2 3">
    <name type="scientific">Reticulomyxa filosa</name>
    <dbReference type="NCBI Taxonomy" id="46433"/>
    <lineage>
        <taxon>Eukaryota</taxon>
        <taxon>Sar</taxon>
        <taxon>Rhizaria</taxon>
        <taxon>Retaria</taxon>
        <taxon>Foraminifera</taxon>
        <taxon>Monothalamids</taxon>
        <taxon>Reticulomyxidae</taxon>
        <taxon>Reticulomyxa</taxon>
    </lineage>
</organism>
<feature type="compositionally biased region" description="Low complexity" evidence="1">
    <location>
        <begin position="141"/>
        <end position="158"/>
    </location>
</feature>
<evidence type="ECO:0000313" key="3">
    <source>
        <dbReference type="Proteomes" id="UP000023152"/>
    </source>
</evidence>
<protein>
    <submittedName>
        <fullName evidence="2">Uncharacterized protein</fullName>
    </submittedName>
</protein>